<reference evidence="1" key="1">
    <citation type="submission" date="2023-03" db="EMBL/GenBank/DDBJ databases">
        <title>DFI Biobank Strains.</title>
        <authorList>
            <person name="Mostad J."/>
            <person name="Paddock L."/>
            <person name="Medina S."/>
            <person name="Waligurski E."/>
            <person name="Barat B."/>
            <person name="Smith R."/>
            <person name="Burgo V."/>
            <person name="Metcalfe C."/>
            <person name="Woodson C."/>
            <person name="Sundararajan A."/>
            <person name="Ramaswamy R."/>
            <person name="Lin H."/>
            <person name="Pamer E.G."/>
        </authorList>
    </citation>
    <scope>NUCLEOTIDE SEQUENCE</scope>
    <source>
        <strain evidence="1">DFI.9.5</strain>
    </source>
</reference>
<dbReference type="Proteomes" id="UP001221924">
    <property type="component" value="Unassembled WGS sequence"/>
</dbReference>
<sequence length="233" mass="25071">MKKKQIFILAFVLVLAVILLPEAQHLLSLDLNDPTMILAAGPAFAPLKWNMGKNNMAGYKARLLFVPEEAAITVPTVPDPEKATDNTELITAAGSFTFAEGGSIKQPIYLYSTDGEVEYKAEPQGEADGISFKQTLGFFFPGNTPGMHAFNAMVKNTRGYYIFEDPEGNQMILGQPGLTGSLSPSFNGGKARADRRGTTYTVTADSNYSAIFLATPIDMEVIGGNKPAPAPQE</sequence>
<name>A0AAW6M461_9BACE</name>
<evidence type="ECO:0000313" key="2">
    <source>
        <dbReference type="Proteomes" id="UP001221924"/>
    </source>
</evidence>
<dbReference type="AlphaFoldDB" id="A0AAW6M461"/>
<protein>
    <submittedName>
        <fullName evidence="1">Uncharacterized protein</fullName>
    </submittedName>
</protein>
<dbReference type="EMBL" id="JARFID010000008">
    <property type="protein sequence ID" value="MDE8694509.1"/>
    <property type="molecule type" value="Genomic_DNA"/>
</dbReference>
<organism evidence="1 2">
    <name type="scientific">Bacteroides cellulosilyticus</name>
    <dbReference type="NCBI Taxonomy" id="246787"/>
    <lineage>
        <taxon>Bacteria</taxon>
        <taxon>Pseudomonadati</taxon>
        <taxon>Bacteroidota</taxon>
        <taxon>Bacteroidia</taxon>
        <taxon>Bacteroidales</taxon>
        <taxon>Bacteroidaceae</taxon>
        <taxon>Bacteroides</taxon>
    </lineage>
</organism>
<accession>A0AAW6M461</accession>
<dbReference type="RefSeq" id="WP_256141071.1">
    <property type="nucleotide sequence ID" value="NZ_JANFZY010000006.1"/>
</dbReference>
<proteinExistence type="predicted"/>
<comment type="caution">
    <text evidence="1">The sequence shown here is derived from an EMBL/GenBank/DDBJ whole genome shotgun (WGS) entry which is preliminary data.</text>
</comment>
<evidence type="ECO:0000313" key="1">
    <source>
        <dbReference type="EMBL" id="MDE8694509.1"/>
    </source>
</evidence>
<gene>
    <name evidence="1" type="ORF">PZH42_10360</name>
</gene>